<evidence type="ECO:0000313" key="13">
    <source>
        <dbReference type="Proteomes" id="UP000663823"/>
    </source>
</evidence>
<evidence type="ECO:0000256" key="9">
    <source>
        <dbReference type="PROSITE-ProRule" id="PRU00152"/>
    </source>
</evidence>
<evidence type="ECO:0000256" key="10">
    <source>
        <dbReference type="SAM" id="Phobius"/>
    </source>
</evidence>
<evidence type="ECO:0000256" key="5">
    <source>
        <dbReference type="ARBA" id="ARBA00022989"/>
    </source>
</evidence>
<evidence type="ECO:0000256" key="1">
    <source>
        <dbReference type="ARBA" id="ARBA00004141"/>
    </source>
</evidence>
<dbReference type="Gene3D" id="2.60.60.20">
    <property type="entry name" value="PLAT/LH2 domain"/>
    <property type="match status" value="1"/>
</dbReference>
<keyword evidence="6 10" id="KW-0472">Membrane</keyword>
<keyword evidence="4" id="KW-0732">Signal</keyword>
<feature type="transmembrane region" description="Helical" evidence="10">
    <location>
        <begin position="677"/>
        <end position="695"/>
    </location>
</feature>
<dbReference type="Pfam" id="PF20519">
    <property type="entry name" value="Polycystin_dom"/>
    <property type="match status" value="1"/>
</dbReference>
<feature type="transmembrane region" description="Helical" evidence="10">
    <location>
        <begin position="191"/>
        <end position="212"/>
    </location>
</feature>
<feature type="transmembrane region" description="Helical" evidence="10">
    <location>
        <begin position="633"/>
        <end position="657"/>
    </location>
</feature>
<comment type="caution">
    <text evidence="9">Lacks conserved residue(s) required for the propagation of feature annotation.</text>
</comment>
<dbReference type="InterPro" id="IPR051223">
    <property type="entry name" value="Polycystin"/>
</dbReference>
<dbReference type="InterPro" id="IPR046791">
    <property type="entry name" value="Polycystin_dom"/>
</dbReference>
<feature type="transmembrane region" description="Helical" evidence="10">
    <location>
        <begin position="727"/>
        <end position="747"/>
    </location>
</feature>
<comment type="caution">
    <text evidence="12">The sequence shown here is derived from an EMBL/GenBank/DDBJ whole genome shotgun (WGS) entry which is preliminary data.</text>
</comment>
<dbReference type="PANTHER" id="PTHR10877">
    <property type="entry name" value="POLYCYSTIN FAMILY MEMBER"/>
    <property type="match status" value="1"/>
</dbReference>
<accession>A0A819R1L1</accession>
<evidence type="ECO:0000256" key="6">
    <source>
        <dbReference type="ARBA" id="ARBA00023136"/>
    </source>
</evidence>
<dbReference type="Proteomes" id="UP000663823">
    <property type="component" value="Unassembled WGS sequence"/>
</dbReference>
<dbReference type="InterPro" id="IPR013122">
    <property type="entry name" value="PKD1_2_channel"/>
</dbReference>
<dbReference type="FunFam" id="2.60.60.20:FF:000022">
    <property type="entry name" value="Uncharacterized protein"/>
    <property type="match status" value="1"/>
</dbReference>
<feature type="transmembrane region" description="Helical" evidence="10">
    <location>
        <begin position="383"/>
        <end position="402"/>
    </location>
</feature>
<comment type="subcellular location">
    <subcellularLocation>
        <location evidence="1">Membrane</location>
        <topology evidence="1">Multi-pass membrane protein</topology>
    </subcellularLocation>
</comment>
<evidence type="ECO:0000256" key="4">
    <source>
        <dbReference type="ARBA" id="ARBA00022729"/>
    </source>
</evidence>
<evidence type="ECO:0000256" key="3">
    <source>
        <dbReference type="ARBA" id="ARBA00022692"/>
    </source>
</evidence>
<dbReference type="GO" id="GO:0005509">
    <property type="term" value="F:calcium ion binding"/>
    <property type="evidence" value="ECO:0007669"/>
    <property type="project" value="InterPro"/>
</dbReference>
<dbReference type="Pfam" id="PF01477">
    <property type="entry name" value="PLAT"/>
    <property type="match status" value="1"/>
</dbReference>
<protein>
    <recommendedName>
        <fullName evidence="11">PLAT domain-containing protein</fullName>
    </recommendedName>
</protein>
<feature type="disulfide bond" evidence="8">
    <location>
        <begin position="492"/>
        <end position="501"/>
    </location>
</feature>
<evidence type="ECO:0000256" key="8">
    <source>
        <dbReference type="PIRSR" id="PIRSR603915-2"/>
    </source>
</evidence>
<dbReference type="PROSITE" id="PS50095">
    <property type="entry name" value="PLAT"/>
    <property type="match status" value="1"/>
</dbReference>
<evidence type="ECO:0000256" key="7">
    <source>
        <dbReference type="ARBA" id="ARBA00023180"/>
    </source>
</evidence>
<organism evidence="12 13">
    <name type="scientific">Rotaria sordida</name>
    <dbReference type="NCBI Taxonomy" id="392033"/>
    <lineage>
        <taxon>Eukaryota</taxon>
        <taxon>Metazoa</taxon>
        <taxon>Spiralia</taxon>
        <taxon>Gnathifera</taxon>
        <taxon>Rotifera</taxon>
        <taxon>Eurotatoria</taxon>
        <taxon>Bdelloidea</taxon>
        <taxon>Philodinida</taxon>
        <taxon>Philodinidae</taxon>
        <taxon>Rotaria</taxon>
    </lineage>
</organism>
<dbReference type="InterPro" id="IPR001024">
    <property type="entry name" value="PLAT/LH2_dom"/>
</dbReference>
<evidence type="ECO:0000259" key="11">
    <source>
        <dbReference type="PROSITE" id="PS50095"/>
    </source>
</evidence>
<proteinExistence type="inferred from homology"/>
<dbReference type="GO" id="GO:0050982">
    <property type="term" value="P:detection of mechanical stimulus"/>
    <property type="evidence" value="ECO:0007669"/>
    <property type="project" value="TreeGrafter"/>
</dbReference>
<dbReference type="GO" id="GO:0016020">
    <property type="term" value="C:membrane"/>
    <property type="evidence" value="ECO:0007669"/>
    <property type="project" value="UniProtKB-SubCell"/>
</dbReference>
<dbReference type="GO" id="GO:0005262">
    <property type="term" value="F:calcium channel activity"/>
    <property type="evidence" value="ECO:0007669"/>
    <property type="project" value="TreeGrafter"/>
</dbReference>
<feature type="domain" description="PLAT" evidence="11">
    <location>
        <begin position="29"/>
        <end position="148"/>
    </location>
</feature>
<reference evidence="12" key="1">
    <citation type="submission" date="2021-02" db="EMBL/GenBank/DDBJ databases">
        <authorList>
            <person name="Nowell W R."/>
        </authorList>
    </citation>
    <scope>NUCLEOTIDE SEQUENCE</scope>
</reference>
<evidence type="ECO:0000313" key="12">
    <source>
        <dbReference type="EMBL" id="CAF4039876.1"/>
    </source>
</evidence>
<sequence>MIYARFKDKKDIEKLRVTPLSDNIRSDQYFYEILVFTGRRSNAGTKSKIQFILSGTNDETNVRTFSDAYRKIFQRGGIDAFIMGVPKSLGLLNYIRIWHDNSGKGSSTSWYLKYIIVRDLRTMENFHFISQQWFAVEKDDGLIERIIPVASEIEKRKFSHVLSKKAYHSISDNHLWFSIFSRPASNKFTRVQRCTCCFVLLFTSMLLNIMYYDLSTEAKSSKKTHGSILSIGPLHITPEQIGIGIMVELLSLIPSLLIVQFFRRIRTRQQISAIYKTLYTIKPFLQISTKNVTSTKKKRIIITFPCSALFFAYCIRTSYEDEEANEYIDDNGIDLNNNKDYLHSIEYDSLYNFQSRKPANRLNENELANARQYRLKEIQMWSIIREFFIYLTFLTLICIIAYSNRDYNSFLQVHHLRKYFLNSRQINYDYTKISTINEYWKWLENSFVSNLRAQQWYNDDTLRNLNGYINDKSNRIIGWSIMRQLRVKTNLCSDQRIISKCKKDYSLFDEEKRLFQPGWINQISIEIEYSSSILKAFKYTTSDKLDTYIYIGQHETYSGGGYIYEFRGRLLDLKSNLSKLHQLEWIDDKTRAIFIQLTLYNPNVQLFTSATFLVEFLSTSSISPTVRFEPLNFYVFTSVLQLVCTILYIIFIIYFIIIEIRLLFQLKLNYFCQFRSLIELGIIVCSLGNVVVYLWRFQECKRISRLFKETNGYVYINLEFAVYVNDLLTFFLSFCCFFGTIKFIHLFRFNRRLSLFTETLRYARRELISFSIMFSIVFMSFLSLFYLLFVSRISSCSSLLSSAQMLCEMTLMKFDTSELIGADVVIGPLCFSIFILLVVFVCLSMFISIINDSFRYARENQIQDQDILSFMLNNLLHWIGIKMSSRSQIAEEQDSRMRSQYFDPIENFPDRIDQLLEVITRLYINQKADLLRLQKAGV</sequence>
<name>A0A819R1L1_9BILA</name>
<dbReference type="SUPFAM" id="SSF49723">
    <property type="entry name" value="Lipase/lipooxygenase domain (PLAT/LH2 domain)"/>
    <property type="match status" value="1"/>
</dbReference>
<dbReference type="InterPro" id="IPR036392">
    <property type="entry name" value="PLAT/LH2_dom_sf"/>
</dbReference>
<comment type="similarity">
    <text evidence="2">Belongs to the polycystin family.</text>
</comment>
<gene>
    <name evidence="12" type="ORF">OTI717_LOCUS31071</name>
</gene>
<evidence type="ECO:0000256" key="2">
    <source>
        <dbReference type="ARBA" id="ARBA00007200"/>
    </source>
</evidence>
<dbReference type="PANTHER" id="PTHR10877:SF150">
    <property type="entry name" value="REJ DOMAIN-CONTAINING PROTEIN"/>
    <property type="match status" value="1"/>
</dbReference>
<feature type="transmembrane region" description="Helical" evidence="10">
    <location>
        <begin position="241"/>
        <end position="262"/>
    </location>
</feature>
<dbReference type="PRINTS" id="PR01433">
    <property type="entry name" value="POLYCYSTIN2"/>
</dbReference>
<dbReference type="EMBL" id="CAJOAX010008681">
    <property type="protein sequence ID" value="CAF4039876.1"/>
    <property type="molecule type" value="Genomic_DNA"/>
</dbReference>
<dbReference type="AlphaFoldDB" id="A0A819R1L1"/>
<dbReference type="InterPro" id="IPR003915">
    <property type="entry name" value="PKD_2"/>
</dbReference>
<keyword evidence="3 10" id="KW-0812">Transmembrane</keyword>
<feature type="transmembrane region" description="Helical" evidence="10">
    <location>
        <begin position="825"/>
        <end position="850"/>
    </location>
</feature>
<keyword evidence="5 10" id="KW-1133">Transmembrane helix</keyword>
<keyword evidence="7" id="KW-0325">Glycoprotein</keyword>
<feature type="transmembrane region" description="Helical" evidence="10">
    <location>
        <begin position="767"/>
        <end position="789"/>
    </location>
</feature>
<dbReference type="SMART" id="SM00308">
    <property type="entry name" value="LH2"/>
    <property type="match status" value="1"/>
</dbReference>
<dbReference type="Pfam" id="PF08016">
    <property type="entry name" value="PKD_channel"/>
    <property type="match status" value="1"/>
</dbReference>